<organism evidence="3 4">
    <name type="scientific">Trypanosoma cruzi marinkellei</name>
    <dbReference type="NCBI Taxonomy" id="85056"/>
    <lineage>
        <taxon>Eukaryota</taxon>
        <taxon>Discoba</taxon>
        <taxon>Euglenozoa</taxon>
        <taxon>Kinetoplastea</taxon>
        <taxon>Metakinetoplastina</taxon>
        <taxon>Trypanosomatida</taxon>
        <taxon>Trypanosomatidae</taxon>
        <taxon>Trypanosoma</taxon>
        <taxon>Schizotrypanum</taxon>
    </lineage>
</organism>
<evidence type="ECO:0000313" key="3">
    <source>
        <dbReference type="EMBL" id="EKF28710.1"/>
    </source>
</evidence>
<dbReference type="OrthoDB" id="10518632at2759"/>
<gene>
    <name evidence="3" type="ORF">MOQ_007533</name>
</gene>
<keyword evidence="4" id="KW-1185">Reference proteome</keyword>
<dbReference type="AlphaFoldDB" id="K2MNL9"/>
<dbReference type="Proteomes" id="UP000007350">
    <property type="component" value="Unassembled WGS sequence"/>
</dbReference>
<evidence type="ECO:0000256" key="2">
    <source>
        <dbReference type="SAM" id="Phobius"/>
    </source>
</evidence>
<keyword evidence="2" id="KW-1133">Transmembrane helix</keyword>
<name>K2MNL9_TRYCR</name>
<keyword evidence="2" id="KW-0812">Transmembrane</keyword>
<feature type="non-terminal residue" evidence="3">
    <location>
        <position position="247"/>
    </location>
</feature>
<feature type="compositionally biased region" description="Polar residues" evidence="1">
    <location>
        <begin position="45"/>
        <end position="58"/>
    </location>
</feature>
<dbReference type="EMBL" id="AHKC01015215">
    <property type="protein sequence ID" value="EKF28710.1"/>
    <property type="molecule type" value="Genomic_DNA"/>
</dbReference>
<protein>
    <submittedName>
        <fullName evidence="3">Uncharacterized protein</fullName>
    </submittedName>
</protein>
<reference evidence="3 4" key="1">
    <citation type="journal article" date="2012" name="BMC Genomics">
        <title>Comparative genomic analysis of human infective Trypanosoma cruzi lineages with the bat-restricted subspecies T. cruzi marinkellei.</title>
        <authorList>
            <person name="Franzen O."/>
            <person name="Talavera-Lopez C."/>
            <person name="Ochaya S."/>
            <person name="Butler C.E."/>
            <person name="Messenger L.A."/>
            <person name="Lewis M.D."/>
            <person name="Llewellyn M.S."/>
            <person name="Marinkelle C.J."/>
            <person name="Tyler K.M."/>
            <person name="Miles M.A."/>
            <person name="Andersson B."/>
        </authorList>
    </citation>
    <scope>NUCLEOTIDE SEQUENCE [LARGE SCALE GENOMIC DNA]</scope>
    <source>
        <strain evidence="3 4">B7</strain>
    </source>
</reference>
<accession>K2MNL9</accession>
<sequence>MRTHARRARPGVPIFGYGLTRGCRNGATVFLTGALRAGRHRKRQACQQAGHTGSTTAGTRDGPGPFAAASSQTPRAADTPTDHGKVRLIHCGNIRVVGNWDCDCLGQLSPRGGPFATAHFSLLYGQPLRYSLFIVTARGKNNMTSRFLMNIGCASRGSKIHVVCGDLTFLSFLLCSCVAVCAAAPPSCVRVPSVRVAGTTDCSRRMYVRWGLVRRSCLLLLLRLCVGVVAGLCVPCVVCGVRCMPGC</sequence>
<feature type="region of interest" description="Disordered" evidence="1">
    <location>
        <begin position="42"/>
        <end position="81"/>
    </location>
</feature>
<evidence type="ECO:0000256" key="1">
    <source>
        <dbReference type="SAM" id="MobiDB-lite"/>
    </source>
</evidence>
<keyword evidence="2" id="KW-0472">Membrane</keyword>
<proteinExistence type="predicted"/>
<evidence type="ECO:0000313" key="4">
    <source>
        <dbReference type="Proteomes" id="UP000007350"/>
    </source>
</evidence>
<comment type="caution">
    <text evidence="3">The sequence shown here is derived from an EMBL/GenBank/DDBJ whole genome shotgun (WGS) entry which is preliminary data.</text>
</comment>
<feature type="transmembrane region" description="Helical" evidence="2">
    <location>
        <begin position="212"/>
        <end position="232"/>
    </location>
</feature>